<feature type="signal peptide" evidence="2">
    <location>
        <begin position="1"/>
        <end position="17"/>
    </location>
</feature>
<proteinExistence type="predicted"/>
<dbReference type="EMBL" id="JAJJHW010001127">
    <property type="protein sequence ID" value="KAH8377084.1"/>
    <property type="molecule type" value="Genomic_DNA"/>
</dbReference>
<evidence type="ECO:0000256" key="2">
    <source>
        <dbReference type="SAM" id="SignalP"/>
    </source>
</evidence>
<feature type="chain" id="PRO_5042029931" evidence="2">
    <location>
        <begin position="18"/>
        <end position="148"/>
    </location>
</feature>
<dbReference type="AlphaFoldDB" id="A0AAD4PMK0"/>
<accession>A0AAD4PMK0</accession>
<reference evidence="3" key="1">
    <citation type="journal article" date="2021" name="Mol. Ecol. Resour.">
        <title>Phylogenomic analyses of the genus Drosophila reveals genomic signals of climate adaptation.</title>
        <authorList>
            <person name="Li F."/>
            <person name="Rane R.V."/>
            <person name="Luria V."/>
            <person name="Xiong Z."/>
            <person name="Chen J."/>
            <person name="Li Z."/>
            <person name="Catullo R.A."/>
            <person name="Griffin P.C."/>
            <person name="Schiffer M."/>
            <person name="Pearce S."/>
            <person name="Lee S.F."/>
            <person name="McElroy K."/>
            <person name="Stocker A."/>
            <person name="Shirriffs J."/>
            <person name="Cockerell F."/>
            <person name="Coppin C."/>
            <person name="Sgro C.M."/>
            <person name="Karger A."/>
            <person name="Cain J.W."/>
            <person name="Weber J.A."/>
            <person name="Santpere G."/>
            <person name="Kirschner M.W."/>
            <person name="Hoffmann A.A."/>
            <person name="Oakeshott J.G."/>
            <person name="Zhang G."/>
        </authorList>
    </citation>
    <scope>NUCLEOTIDE SEQUENCE</scope>
    <source>
        <strain evidence="3">BGI-SZ-2011g</strain>
    </source>
</reference>
<keyword evidence="4" id="KW-1185">Reference proteome</keyword>
<evidence type="ECO:0000256" key="1">
    <source>
        <dbReference type="SAM" id="MobiDB-lite"/>
    </source>
</evidence>
<evidence type="ECO:0000313" key="4">
    <source>
        <dbReference type="Proteomes" id="UP001200034"/>
    </source>
</evidence>
<gene>
    <name evidence="3" type="ORF">KR093_003395</name>
</gene>
<protein>
    <submittedName>
        <fullName evidence="3">Uncharacterized protein</fullName>
    </submittedName>
</protein>
<sequence length="148" mass="16210">MLTALVLIVVLANLALAAPPNLVPAVSVVDANNKGFILQPNEYGYQLGIKGRGGSLVQNVEVDDDGELNVQGVFKQKFENNLKLIVKYIAGNEGYYSSYKLRLKVKKKKKQPTPKPQPIPDLPDDDDDDKPFVLTNAIKIECLRSCAG</sequence>
<evidence type="ECO:0000313" key="3">
    <source>
        <dbReference type="EMBL" id="KAH8377084.1"/>
    </source>
</evidence>
<name>A0AAD4PMK0_9MUSC</name>
<organism evidence="3 4">
    <name type="scientific">Drosophila rubida</name>
    <dbReference type="NCBI Taxonomy" id="30044"/>
    <lineage>
        <taxon>Eukaryota</taxon>
        <taxon>Metazoa</taxon>
        <taxon>Ecdysozoa</taxon>
        <taxon>Arthropoda</taxon>
        <taxon>Hexapoda</taxon>
        <taxon>Insecta</taxon>
        <taxon>Pterygota</taxon>
        <taxon>Neoptera</taxon>
        <taxon>Endopterygota</taxon>
        <taxon>Diptera</taxon>
        <taxon>Brachycera</taxon>
        <taxon>Muscomorpha</taxon>
        <taxon>Ephydroidea</taxon>
        <taxon>Drosophilidae</taxon>
        <taxon>Drosophila</taxon>
    </lineage>
</organism>
<dbReference type="Proteomes" id="UP001200034">
    <property type="component" value="Unassembled WGS sequence"/>
</dbReference>
<comment type="caution">
    <text evidence="3">The sequence shown here is derived from an EMBL/GenBank/DDBJ whole genome shotgun (WGS) entry which is preliminary data.</text>
</comment>
<feature type="region of interest" description="Disordered" evidence="1">
    <location>
        <begin position="107"/>
        <end position="130"/>
    </location>
</feature>
<keyword evidence="2" id="KW-0732">Signal</keyword>